<evidence type="ECO:0000256" key="1">
    <source>
        <dbReference type="SAM" id="Coils"/>
    </source>
</evidence>
<keyword evidence="2" id="KW-1133">Transmembrane helix</keyword>
<keyword evidence="2" id="KW-0812">Transmembrane</keyword>
<dbReference type="RefSeq" id="WP_145181191.1">
    <property type="nucleotide sequence ID" value="NZ_CP036266.1"/>
</dbReference>
<keyword evidence="1" id="KW-0175">Coiled coil</keyword>
<dbReference type="EMBL" id="CP036266">
    <property type="protein sequence ID" value="QDT19337.1"/>
    <property type="molecule type" value="Genomic_DNA"/>
</dbReference>
<sequence>MNEPSKITLPQEITDLLNRLRGKIRRYILLEGVARLLAVIGLIFWASFLVDWGYFQLSHFELPVWFRASLVLISVSAILVLAVSLLLFRLMKKMRRKALALVLERRFPELNDRLATAIELHETQEPQNALTRAMLERTVHEVAEGSRQLPLEDVFDKRPLRRAFLCALALCISILTLAVFNQPAMARWAKGYLELKTDYWNRETGLVVKVIAQPGDRVKEFQDQIYKHGLGNDLTLLVETADGKQAPERVQLTYRMQSGRGGGRTVMSRMGEGRFKHTITDLLEDIQVWVSGNDYTNPEPYTIEIVENPVLDQIQLSCVYPPYMGLNQVEPASGKPVPDLLAVQGTQISIPVNTQFDLISSANKPITRYLFETDRLKLQLEPPRENSQTESYLAWKNPQGEIVSQVEITGPQLSQMCGSNQLQFQIPFTLISESKPQSEAQSGSLPARIPLMADEPIRIYLEDADGLLVTEPIRLSINGIVDQPPKIDTQLKGIGKSITRKAMIPVQGTITDDYGIQAARFDFLVDEDKNFRPRPFRKKPSERPREFTLQRNDQEEWERFEVLPLDLKVGQKISLTVHAEDADNLSGPHQVHGETYHFEIVTDEELLSQLYSKELNLRKRFEQIFKEVTQTRDELSERIEQLKQAESIKAKQKQGQSDPKWNDTLLEIQTAVAVSADRSLYGSRKNATETASIVESFHDIREELVNNGVATAQILGRIDDKILKPLTMIHEQDFPEVDQHLGLLRLAIEKQNDPLPEMQTSIELLNAMLNRMQSVLDEMQDLLEFHEAIEMLKNLIEREKELTEETKKYRKNKLLDRLKGLGLE</sequence>
<feature type="transmembrane region" description="Helical" evidence="2">
    <location>
        <begin position="163"/>
        <end position="180"/>
    </location>
</feature>
<evidence type="ECO:0000313" key="3">
    <source>
        <dbReference type="EMBL" id="QDT19337.1"/>
    </source>
</evidence>
<feature type="transmembrane region" description="Helical" evidence="2">
    <location>
        <begin position="27"/>
        <end position="48"/>
    </location>
</feature>
<feature type="coiled-coil region" evidence="1">
    <location>
        <begin position="618"/>
        <end position="645"/>
    </location>
</feature>
<name>A0A517PIX0_9PLAN</name>
<protein>
    <recommendedName>
        <fullName evidence="5">Polyketide synthase</fullName>
    </recommendedName>
</protein>
<accession>A0A517PIX0</accession>
<keyword evidence="2" id="KW-0472">Membrane</keyword>
<evidence type="ECO:0000313" key="4">
    <source>
        <dbReference type="Proteomes" id="UP000320421"/>
    </source>
</evidence>
<dbReference type="AlphaFoldDB" id="A0A517PIX0"/>
<evidence type="ECO:0008006" key="5">
    <source>
        <dbReference type="Google" id="ProtNLM"/>
    </source>
</evidence>
<reference evidence="3 4" key="1">
    <citation type="submission" date="2019-02" db="EMBL/GenBank/DDBJ databases">
        <title>Deep-cultivation of Planctomycetes and their phenomic and genomic characterization uncovers novel biology.</title>
        <authorList>
            <person name="Wiegand S."/>
            <person name="Jogler M."/>
            <person name="Boedeker C."/>
            <person name="Pinto D."/>
            <person name="Vollmers J."/>
            <person name="Rivas-Marin E."/>
            <person name="Kohn T."/>
            <person name="Peeters S.H."/>
            <person name="Heuer A."/>
            <person name="Rast P."/>
            <person name="Oberbeckmann S."/>
            <person name="Bunk B."/>
            <person name="Jeske O."/>
            <person name="Meyerdierks A."/>
            <person name="Storesund J.E."/>
            <person name="Kallscheuer N."/>
            <person name="Luecker S."/>
            <person name="Lage O.M."/>
            <person name="Pohl T."/>
            <person name="Merkel B.J."/>
            <person name="Hornburger P."/>
            <person name="Mueller R.-W."/>
            <person name="Bruemmer F."/>
            <person name="Labrenz M."/>
            <person name="Spormann A.M."/>
            <person name="Op den Camp H."/>
            <person name="Overmann J."/>
            <person name="Amann R."/>
            <person name="Jetten M.S.M."/>
            <person name="Mascher T."/>
            <person name="Medema M.H."/>
            <person name="Devos D.P."/>
            <person name="Kaster A.-K."/>
            <person name="Ovreas L."/>
            <person name="Rohde M."/>
            <person name="Galperin M.Y."/>
            <person name="Jogler C."/>
        </authorList>
    </citation>
    <scope>NUCLEOTIDE SEQUENCE [LARGE SCALE GENOMIC DNA]</scope>
    <source>
        <strain evidence="3 4">HG66A1</strain>
    </source>
</reference>
<organism evidence="3 4">
    <name type="scientific">Gimesia chilikensis</name>
    <dbReference type="NCBI Taxonomy" id="2605989"/>
    <lineage>
        <taxon>Bacteria</taxon>
        <taxon>Pseudomonadati</taxon>
        <taxon>Planctomycetota</taxon>
        <taxon>Planctomycetia</taxon>
        <taxon>Planctomycetales</taxon>
        <taxon>Planctomycetaceae</taxon>
        <taxon>Gimesia</taxon>
    </lineage>
</organism>
<evidence type="ECO:0000256" key="2">
    <source>
        <dbReference type="SAM" id="Phobius"/>
    </source>
</evidence>
<feature type="transmembrane region" description="Helical" evidence="2">
    <location>
        <begin position="68"/>
        <end position="88"/>
    </location>
</feature>
<feature type="coiled-coil region" evidence="1">
    <location>
        <begin position="762"/>
        <end position="812"/>
    </location>
</feature>
<proteinExistence type="predicted"/>
<dbReference type="OrthoDB" id="256197at2"/>
<dbReference type="Proteomes" id="UP000320421">
    <property type="component" value="Chromosome"/>
</dbReference>
<keyword evidence="4" id="KW-1185">Reference proteome</keyword>
<gene>
    <name evidence="3" type="ORF">HG66A1_11020</name>
</gene>